<feature type="transmembrane region" description="Helical" evidence="7">
    <location>
        <begin position="330"/>
        <end position="350"/>
    </location>
</feature>
<evidence type="ECO:0000256" key="1">
    <source>
        <dbReference type="ARBA" id="ARBA00004141"/>
    </source>
</evidence>
<comment type="similarity">
    <text evidence="2">Belongs to the wax synthase family.</text>
</comment>
<evidence type="ECO:0000256" key="2">
    <source>
        <dbReference type="ARBA" id="ARBA00007282"/>
    </source>
</evidence>
<evidence type="ECO:0000259" key="8">
    <source>
        <dbReference type="Pfam" id="PF13813"/>
    </source>
</evidence>
<protein>
    <recommendedName>
        <fullName evidence="8">Wax synthase domain-containing protein</fullName>
    </recommendedName>
</protein>
<keyword evidence="5 7" id="KW-1133">Transmembrane helix</keyword>
<dbReference type="PANTHER" id="PTHR31595">
    <property type="entry name" value="LONG-CHAIN-ALCOHOL O-FATTY-ACYLTRANSFERASE 3-RELATED"/>
    <property type="match status" value="1"/>
</dbReference>
<dbReference type="GeneID" id="92005915"/>
<evidence type="ECO:0000256" key="3">
    <source>
        <dbReference type="ARBA" id="ARBA00022679"/>
    </source>
</evidence>
<dbReference type="InterPro" id="IPR032805">
    <property type="entry name" value="Wax_synthase_dom"/>
</dbReference>
<dbReference type="Proteomes" id="UP001430584">
    <property type="component" value="Unassembled WGS sequence"/>
</dbReference>
<keyword evidence="6 7" id="KW-0472">Membrane</keyword>
<dbReference type="Pfam" id="PF13813">
    <property type="entry name" value="MBOAT_2"/>
    <property type="match status" value="1"/>
</dbReference>
<dbReference type="RefSeq" id="XP_066635885.1">
    <property type="nucleotide sequence ID" value="XM_066773318.1"/>
</dbReference>
<keyword evidence="10" id="KW-1185">Reference proteome</keyword>
<accession>A0ABR3CQE6</accession>
<feature type="transmembrane region" description="Helical" evidence="7">
    <location>
        <begin position="58"/>
        <end position="79"/>
    </location>
</feature>
<evidence type="ECO:0000313" key="10">
    <source>
        <dbReference type="Proteomes" id="UP001430584"/>
    </source>
</evidence>
<keyword evidence="4 7" id="KW-0812">Transmembrane</keyword>
<feature type="transmembrane region" description="Helical" evidence="7">
    <location>
        <begin position="213"/>
        <end position="236"/>
    </location>
</feature>
<comment type="subcellular location">
    <subcellularLocation>
        <location evidence="1">Membrane</location>
        <topology evidence="1">Multi-pass membrane protein</topology>
    </subcellularLocation>
</comment>
<evidence type="ECO:0000256" key="5">
    <source>
        <dbReference type="ARBA" id="ARBA00022989"/>
    </source>
</evidence>
<evidence type="ECO:0000313" key="9">
    <source>
        <dbReference type="EMBL" id="KAL0262856.1"/>
    </source>
</evidence>
<comment type="caution">
    <text evidence="9">The sequence shown here is derived from an EMBL/GenBank/DDBJ whole genome shotgun (WGS) entry which is preliminary data.</text>
</comment>
<dbReference type="PANTHER" id="PTHR31595:SF27">
    <property type="entry name" value="WAX SYNTHASE DOMAIN-CONTAINING PROTEIN-RELATED"/>
    <property type="match status" value="1"/>
</dbReference>
<dbReference type="EMBL" id="JAJVCZ030000002">
    <property type="protein sequence ID" value="KAL0262856.1"/>
    <property type="molecule type" value="Genomic_DNA"/>
</dbReference>
<evidence type="ECO:0000256" key="6">
    <source>
        <dbReference type="ARBA" id="ARBA00023136"/>
    </source>
</evidence>
<dbReference type="InterPro" id="IPR044851">
    <property type="entry name" value="Wax_synthase"/>
</dbReference>
<sequence length="412" mass="45381">MCFAVQKAEDNFNLTPLVAMPFAPLLLAHGALAFGTTEIAFLAVYAATVLLAPSHATLIRLAAVIALFALTCLLQDAFFQWCSNPHWRGFVAASVPVQLMSASDIIFITRLSSAAIPGKNIIHRAYKAIVLLLNLRRIGTVWQVKNVPATTSLTRSQFLQERICTTFVAYLALDAMISGPAPPTSMITARKQTLFDLHTLSRDDIIFRVAGSLFYWFSGFLLIIIVSNTVAIALVATGLSSPQDRLPLFGSIKDAYTIRRCWGNVWHQCLRRGLTTHADFVSDKILRIPRGTLLSRYTRIFIVFIISGIIHHVCVRGMGVPSEESGGLVFFPLQALGIMVEDAVQAALVGKTGFRNAGVRRLFGYVWVVAYLGWSTPTWFYPQSRVGTDAEILLPVRVARPLIGKLRGFVKA</sequence>
<feature type="transmembrane region" description="Helical" evidence="7">
    <location>
        <begin position="297"/>
        <end position="318"/>
    </location>
</feature>
<feature type="domain" description="Wax synthase" evidence="8">
    <location>
        <begin position="247"/>
        <end position="332"/>
    </location>
</feature>
<feature type="transmembrane region" description="Helical" evidence="7">
    <location>
        <begin position="362"/>
        <end position="381"/>
    </location>
</feature>
<proteinExistence type="inferred from homology"/>
<evidence type="ECO:0000256" key="4">
    <source>
        <dbReference type="ARBA" id="ARBA00022692"/>
    </source>
</evidence>
<evidence type="ECO:0000256" key="7">
    <source>
        <dbReference type="SAM" id="Phobius"/>
    </source>
</evidence>
<name>A0ABR3CQE6_9PEZI</name>
<keyword evidence="3" id="KW-0808">Transferase</keyword>
<organism evidence="9 10">
    <name type="scientific">Diplodia seriata</name>
    <dbReference type="NCBI Taxonomy" id="420778"/>
    <lineage>
        <taxon>Eukaryota</taxon>
        <taxon>Fungi</taxon>
        <taxon>Dikarya</taxon>
        <taxon>Ascomycota</taxon>
        <taxon>Pezizomycotina</taxon>
        <taxon>Dothideomycetes</taxon>
        <taxon>Dothideomycetes incertae sedis</taxon>
        <taxon>Botryosphaeriales</taxon>
        <taxon>Botryosphaeriaceae</taxon>
        <taxon>Diplodia</taxon>
    </lineage>
</organism>
<reference evidence="9 10" key="1">
    <citation type="submission" date="2024-02" db="EMBL/GenBank/DDBJ databases">
        <title>De novo assembly and annotation of 12 fungi associated with fruit tree decline syndrome in Ontario, Canada.</title>
        <authorList>
            <person name="Sulman M."/>
            <person name="Ellouze W."/>
            <person name="Ilyukhin E."/>
        </authorList>
    </citation>
    <scope>NUCLEOTIDE SEQUENCE [LARGE SCALE GENOMIC DNA]</scope>
    <source>
        <strain evidence="9 10">FDS-637</strain>
    </source>
</reference>
<gene>
    <name evidence="9" type="ORF">SLS55_001830</name>
</gene>
<feature type="transmembrane region" description="Helical" evidence="7">
    <location>
        <begin position="26"/>
        <end position="51"/>
    </location>
</feature>